<dbReference type="PROSITE" id="PS51318">
    <property type="entry name" value="TAT"/>
    <property type="match status" value="1"/>
</dbReference>
<sequence>MTKRRDFLKSLGAGSMALAMGPGQPARAAETGDITTPADGPPLDMPRELQPLRANMGSLYPYLKQIAGQEDYPDSFLSDRFPTLEAFKKNGRERVQAAFSYQPPRVAPEAEVLHRQDCGDFIREKILFSTSPDFRIAGYVHIPKNLKGPAPAIVDLHSHGGMFLFGKEKVIDFGQNHPVMTRYHEKNYGGRPTTTALVRRGYVVITIDALMFGERRLMLDEDLHYGWERSKYSVEVATALNQKCRGKESTLAKSMVYAGAAWPGVITWDDRRTVDYLVTRPEVDPQRIGCVGVSLGGWRTLFLAGMEERISAACLVGFMSTVRPMLHRHIDTHSWAHFVPGLHPYLDLPDVVSMMAPKPLMVQQCRQDGLFTPEGMQDSVDKIAAVYEKAGVKEQFHGNFYDGGHRFDVPMQEDAFDFFDQQLRG</sequence>
<dbReference type="SUPFAM" id="SSF53474">
    <property type="entry name" value="alpha/beta-Hydrolases"/>
    <property type="match status" value="1"/>
</dbReference>
<reference evidence="2 3" key="1">
    <citation type="submission" date="2019-02" db="EMBL/GenBank/DDBJ databases">
        <title>Deep-cultivation of Planctomycetes and their phenomic and genomic characterization uncovers novel biology.</title>
        <authorList>
            <person name="Wiegand S."/>
            <person name="Jogler M."/>
            <person name="Boedeker C."/>
            <person name="Pinto D."/>
            <person name="Vollmers J."/>
            <person name="Rivas-Marin E."/>
            <person name="Kohn T."/>
            <person name="Peeters S.H."/>
            <person name="Heuer A."/>
            <person name="Rast P."/>
            <person name="Oberbeckmann S."/>
            <person name="Bunk B."/>
            <person name="Jeske O."/>
            <person name="Meyerdierks A."/>
            <person name="Storesund J.E."/>
            <person name="Kallscheuer N."/>
            <person name="Luecker S."/>
            <person name="Lage O.M."/>
            <person name="Pohl T."/>
            <person name="Merkel B.J."/>
            <person name="Hornburger P."/>
            <person name="Mueller R.-W."/>
            <person name="Bruemmer F."/>
            <person name="Labrenz M."/>
            <person name="Spormann A.M."/>
            <person name="Op den Camp H."/>
            <person name="Overmann J."/>
            <person name="Amann R."/>
            <person name="Jetten M.S.M."/>
            <person name="Mascher T."/>
            <person name="Medema M.H."/>
            <person name="Devos D.P."/>
            <person name="Kaster A.-K."/>
            <person name="Ovreas L."/>
            <person name="Rohde M."/>
            <person name="Galperin M.Y."/>
            <person name="Jogler C."/>
        </authorList>
    </citation>
    <scope>NUCLEOTIDE SEQUENCE [LARGE SCALE GENOMIC DNA]</scope>
    <source>
        <strain evidence="2 3">Pla85_3_4</strain>
    </source>
</reference>
<evidence type="ECO:0000313" key="2">
    <source>
        <dbReference type="EMBL" id="QDU92986.1"/>
    </source>
</evidence>
<dbReference type="GO" id="GO:0016787">
    <property type="term" value="F:hydrolase activity"/>
    <property type="evidence" value="ECO:0007669"/>
    <property type="project" value="UniProtKB-KW"/>
</dbReference>
<accession>A0A518DMB7</accession>
<dbReference type="InterPro" id="IPR025890">
    <property type="entry name" value="Abhydrolase_bac"/>
</dbReference>
<feature type="region of interest" description="Disordered" evidence="1">
    <location>
        <begin position="18"/>
        <end position="42"/>
    </location>
</feature>
<protein>
    <submittedName>
        <fullName evidence="2">Abhydrolase family protein</fullName>
    </submittedName>
</protein>
<proteinExistence type="predicted"/>
<gene>
    <name evidence="2" type="ORF">Pla8534_07600</name>
</gene>
<dbReference type="Proteomes" id="UP000317648">
    <property type="component" value="Chromosome"/>
</dbReference>
<dbReference type="Gene3D" id="3.40.50.1820">
    <property type="entry name" value="alpha/beta hydrolase"/>
    <property type="match status" value="1"/>
</dbReference>
<dbReference type="RefSeq" id="WP_145049402.1">
    <property type="nucleotide sequence ID" value="NZ_CP036433.1"/>
</dbReference>
<dbReference type="InterPro" id="IPR006311">
    <property type="entry name" value="TAT_signal"/>
</dbReference>
<dbReference type="PANTHER" id="PTHR47381:SF3">
    <property type="entry name" value="ALPHA_BETA-HYDROLASES SUPERFAMILY PROTEIN"/>
    <property type="match status" value="1"/>
</dbReference>
<organism evidence="2 3">
    <name type="scientific">Lignipirellula cremea</name>
    <dbReference type="NCBI Taxonomy" id="2528010"/>
    <lineage>
        <taxon>Bacteria</taxon>
        <taxon>Pseudomonadati</taxon>
        <taxon>Planctomycetota</taxon>
        <taxon>Planctomycetia</taxon>
        <taxon>Pirellulales</taxon>
        <taxon>Pirellulaceae</taxon>
        <taxon>Lignipirellula</taxon>
    </lineage>
</organism>
<dbReference type="InterPro" id="IPR029058">
    <property type="entry name" value="AB_hydrolase_fold"/>
</dbReference>
<evidence type="ECO:0000313" key="3">
    <source>
        <dbReference type="Proteomes" id="UP000317648"/>
    </source>
</evidence>
<dbReference type="OrthoDB" id="3668964at2"/>
<dbReference type="PANTHER" id="PTHR47381">
    <property type="entry name" value="ALPHA/BETA-HYDROLASES SUPERFAMILY PROTEIN"/>
    <property type="match status" value="1"/>
</dbReference>
<dbReference type="KEGG" id="lcre:Pla8534_07600"/>
<dbReference type="Pfam" id="PF12715">
    <property type="entry name" value="Abhydrolase_7"/>
    <property type="match status" value="1"/>
</dbReference>
<keyword evidence="2" id="KW-0378">Hydrolase</keyword>
<evidence type="ECO:0000256" key="1">
    <source>
        <dbReference type="SAM" id="MobiDB-lite"/>
    </source>
</evidence>
<dbReference type="EMBL" id="CP036433">
    <property type="protein sequence ID" value="QDU92986.1"/>
    <property type="molecule type" value="Genomic_DNA"/>
</dbReference>
<dbReference type="AlphaFoldDB" id="A0A518DMB7"/>
<keyword evidence="3" id="KW-1185">Reference proteome</keyword>
<name>A0A518DMB7_9BACT</name>